<dbReference type="InterPro" id="IPR036020">
    <property type="entry name" value="WW_dom_sf"/>
</dbReference>
<evidence type="ECO:0000256" key="3">
    <source>
        <dbReference type="ARBA" id="ARBA00022737"/>
    </source>
</evidence>
<dbReference type="GO" id="GO:0045292">
    <property type="term" value="P:mRNA cis splicing, via spliceosome"/>
    <property type="evidence" value="ECO:0007669"/>
    <property type="project" value="InterPro"/>
</dbReference>
<evidence type="ECO:0000259" key="11">
    <source>
        <dbReference type="PROSITE" id="PS50020"/>
    </source>
</evidence>
<dbReference type="EnsemblPlants" id="AUR62027023-RA">
    <property type="protein sequence ID" value="AUR62027023-RA:cds"/>
    <property type="gene ID" value="AUR62027023"/>
</dbReference>
<evidence type="ECO:0000313" key="14">
    <source>
        <dbReference type="Proteomes" id="UP000596660"/>
    </source>
</evidence>
<dbReference type="Pfam" id="PF01846">
    <property type="entry name" value="FF"/>
    <property type="match status" value="4"/>
</dbReference>
<dbReference type="GO" id="GO:0071004">
    <property type="term" value="C:U2-type prespliceosome"/>
    <property type="evidence" value="ECO:0007669"/>
    <property type="project" value="TreeGrafter"/>
</dbReference>
<dbReference type="OMA" id="HDELNYG"/>
<dbReference type="FunFam" id="1.10.10.440:FF:000013">
    <property type="entry name" value="pre-mRNA-processing protein 40A isoform X1"/>
    <property type="match status" value="1"/>
</dbReference>
<dbReference type="GO" id="GO:0005685">
    <property type="term" value="C:U1 snRNP"/>
    <property type="evidence" value="ECO:0007669"/>
    <property type="project" value="TreeGrafter"/>
</dbReference>
<dbReference type="Pfam" id="PF25432">
    <property type="entry name" value="FF_PRPF40A"/>
    <property type="match status" value="1"/>
</dbReference>
<dbReference type="InterPro" id="IPR039726">
    <property type="entry name" value="Prp40-like"/>
</dbReference>
<feature type="domain" description="FF" evidence="12">
    <location>
        <begin position="629"/>
        <end position="692"/>
    </location>
</feature>
<feature type="coiled-coil region" evidence="9">
    <location>
        <begin position="605"/>
        <end position="640"/>
    </location>
</feature>
<dbReference type="SMART" id="SM00441">
    <property type="entry name" value="FF"/>
    <property type="match status" value="5"/>
</dbReference>
<keyword evidence="2" id="KW-0507">mRNA processing</keyword>
<dbReference type="Gene3D" id="2.20.70.10">
    <property type="match status" value="2"/>
</dbReference>
<reference evidence="13" key="1">
    <citation type="journal article" date="2017" name="Nature">
        <title>The genome of Chenopodium quinoa.</title>
        <authorList>
            <person name="Jarvis D.E."/>
            <person name="Ho Y.S."/>
            <person name="Lightfoot D.J."/>
            <person name="Schmoeckel S.M."/>
            <person name="Li B."/>
            <person name="Borm T.J.A."/>
            <person name="Ohyanagi H."/>
            <person name="Mineta K."/>
            <person name="Michell C.T."/>
            <person name="Saber N."/>
            <person name="Kharbatia N.M."/>
            <person name="Rupper R.R."/>
            <person name="Sharp A.R."/>
            <person name="Dally N."/>
            <person name="Boughton B.A."/>
            <person name="Woo Y.H."/>
            <person name="Gao G."/>
            <person name="Schijlen E.G.W.M."/>
            <person name="Guo X."/>
            <person name="Momin A.A."/>
            <person name="Negrao S."/>
            <person name="Al-Babili S."/>
            <person name="Gehring C."/>
            <person name="Roessner U."/>
            <person name="Jung C."/>
            <person name="Murphy K."/>
            <person name="Arold S.T."/>
            <person name="Gojobori T."/>
            <person name="van der Linden C.G."/>
            <person name="van Loo E.N."/>
            <person name="Jellen E.N."/>
            <person name="Maughan P.J."/>
            <person name="Tester M."/>
        </authorList>
    </citation>
    <scope>NUCLEOTIDE SEQUENCE [LARGE SCALE GENOMIC DNA]</scope>
    <source>
        <strain evidence="13">cv. PI 614886</strain>
    </source>
</reference>
<dbReference type="AlphaFoldDB" id="A0A803MC30"/>
<dbReference type="PROSITE" id="PS50020">
    <property type="entry name" value="WW_DOMAIN_2"/>
    <property type="match status" value="2"/>
</dbReference>
<accession>A0A803MC30</accession>
<comment type="similarity">
    <text evidence="7">Belongs to the PRPF40 family.</text>
</comment>
<feature type="compositionally biased region" description="Basic residues" evidence="10">
    <location>
        <begin position="903"/>
        <end position="916"/>
    </location>
</feature>
<comment type="function">
    <text evidence="6">Binds the phosphorylated C-terminal domain (CTD) of the largest subunit of RNA polymerase II and functions as a scaffold for RNA processing machineries. May be involved in pre-mRNA splicing.</text>
</comment>
<sequence length="940" mass="106198">MANNPQYTGGLGPPLRPPMVGSVGPPQNIPPPMPSQFRQIAPMHPSQQFAPSASQQYQSIGPGITAMNLGMPPSQNQQMQFAQPLQQVPTRPIPPAHLPSMSQSMPMSNIQLNRPMSSGLPQPVQNLQASSSYLPASGGPVMHPLPAYAPNTYPTSQYQPVSQINLESNPISGQSLSTSGNQDAAAASFIQLQQSGQPPPSIPTTSVVDSRFKSTEKSSSDWLEHTNNGRRFYYNKKTRQSTWEKPFELMTPIERADATTDWKEYTGPDGRKYYYNRVTKQSKWVIPEELKLAREQVEKTVSIPEVAGSSSVSAFQSSVKTPSTVDTKSFIPIIHVSPARVTPVAVADATTSPTVSSPGLASLPLKDSEVQKDALSTVDVGATAPGIVDEQAAFDTAPLPMNQSNLVPTEEAIESLQNEDNKSTDIIGKTSVTASEEKVVEPETLTYASKQEAKDAFKALLESVNVESDWTWEQAMRLIINDKRYAALRSLGERKQAFNEECSELTSTTRWGYKALNMIGNDERFKAIERARDREDMFEEYVVELEKKERSKQEEERQRNIMEYRNFLESCDFIKANSQWRKVKDRLEDDQRCSRLDAMDQLKIFQEYVGDLEKEEEEQKRIQKEEIRRAERRNRDEFRKLMEGHVSDGTLSAKTLWRDYHSKVKDTPVYVAVSSNTSGSTPKELFEDVVEELKKQYEDDRIRIKDAVKSGKVSISSTWTLEDFKAAIEDDISNPEVSENNLKLVFDELLERVKEKEEKEAKRRKRLGDEFFNMLCSLKDITVDSKWEDCLPLFEDREEFRVGLNPMPVKPPEEALVDGFLDRSGRDEGDAEPDVDETSVSSQGRKSGKDKDKKHRKRHQDDENDSILDKNGKDHSRSSHRHSSERKKSRQMEQHTESDSESKHKKPKREHRNGSRRKGDNEELEDGELGKLTSVLFLIG</sequence>
<dbReference type="GO" id="GO:0003723">
    <property type="term" value="F:RNA binding"/>
    <property type="evidence" value="ECO:0007669"/>
    <property type="project" value="TreeGrafter"/>
</dbReference>
<evidence type="ECO:0000259" key="12">
    <source>
        <dbReference type="PROSITE" id="PS51676"/>
    </source>
</evidence>
<comment type="subcellular location">
    <subcellularLocation>
        <location evidence="1">Nucleus</location>
    </subcellularLocation>
</comment>
<comment type="subunit">
    <text evidence="8">Interacts (via the WW domains) with the phosphorylated C-terminal domain of NRPB1 (via CTD domain).</text>
</comment>
<evidence type="ECO:0008006" key="15">
    <source>
        <dbReference type="Google" id="ProtNLM"/>
    </source>
</evidence>
<feature type="region of interest" description="Disordered" evidence="10">
    <location>
        <begin position="1"/>
        <end position="39"/>
    </location>
</feature>
<dbReference type="SUPFAM" id="SSF81698">
    <property type="entry name" value="FF domain"/>
    <property type="match status" value="5"/>
</dbReference>
<keyword evidence="5" id="KW-0539">Nucleus</keyword>
<keyword evidence="4" id="KW-0508">mRNA splicing</keyword>
<keyword evidence="9" id="KW-0175">Coiled coil</keyword>
<dbReference type="Proteomes" id="UP000596660">
    <property type="component" value="Unplaced"/>
</dbReference>
<proteinExistence type="inferred from homology"/>
<dbReference type="SMART" id="SM00456">
    <property type="entry name" value="WW"/>
    <property type="match status" value="2"/>
</dbReference>
<evidence type="ECO:0000256" key="4">
    <source>
        <dbReference type="ARBA" id="ARBA00023187"/>
    </source>
</evidence>
<evidence type="ECO:0000313" key="13">
    <source>
        <dbReference type="EnsemblPlants" id="AUR62027023-RA:cds"/>
    </source>
</evidence>
<dbReference type="PROSITE" id="PS01159">
    <property type="entry name" value="WW_DOMAIN_1"/>
    <property type="match status" value="1"/>
</dbReference>
<dbReference type="PANTHER" id="PTHR11864">
    <property type="entry name" value="PRE-MRNA-PROCESSING PROTEIN PRP40"/>
    <property type="match status" value="1"/>
</dbReference>
<evidence type="ECO:0000256" key="1">
    <source>
        <dbReference type="ARBA" id="ARBA00004123"/>
    </source>
</evidence>
<dbReference type="PANTHER" id="PTHR11864:SF0">
    <property type="entry name" value="PRP40 PRE-MRNA PROCESSING FACTOR 40 HOMOLOG A (YEAST)"/>
    <property type="match status" value="1"/>
</dbReference>
<dbReference type="PROSITE" id="PS51676">
    <property type="entry name" value="FF"/>
    <property type="match status" value="3"/>
</dbReference>
<feature type="domain" description="WW" evidence="11">
    <location>
        <begin position="216"/>
        <end position="248"/>
    </location>
</feature>
<dbReference type="InterPro" id="IPR001202">
    <property type="entry name" value="WW_dom"/>
</dbReference>
<evidence type="ECO:0000256" key="6">
    <source>
        <dbReference type="ARBA" id="ARBA00056384"/>
    </source>
</evidence>
<evidence type="ECO:0000256" key="5">
    <source>
        <dbReference type="ARBA" id="ARBA00023242"/>
    </source>
</evidence>
<feature type="compositionally biased region" description="Basic residues" evidence="10">
    <location>
        <begin position="878"/>
        <end position="889"/>
    </location>
</feature>
<feature type="compositionally biased region" description="Basic and acidic residues" evidence="10">
    <location>
        <begin position="890"/>
        <end position="902"/>
    </location>
</feature>
<keyword evidence="14" id="KW-1185">Reference proteome</keyword>
<name>A0A803MC30_CHEQI</name>
<dbReference type="CDD" id="cd00201">
    <property type="entry name" value="WW"/>
    <property type="match status" value="2"/>
</dbReference>
<dbReference type="SUPFAM" id="SSF51045">
    <property type="entry name" value="WW domain"/>
    <property type="match status" value="2"/>
</dbReference>
<dbReference type="InterPro" id="IPR002713">
    <property type="entry name" value="FF_domain"/>
</dbReference>
<feature type="compositionally biased region" description="Basic residues" evidence="10">
    <location>
        <begin position="846"/>
        <end position="858"/>
    </location>
</feature>
<dbReference type="Gene3D" id="1.10.10.440">
    <property type="entry name" value="FF domain"/>
    <property type="match status" value="5"/>
</dbReference>
<reference evidence="13" key="2">
    <citation type="submission" date="2021-03" db="UniProtKB">
        <authorList>
            <consortium name="EnsemblPlants"/>
        </authorList>
    </citation>
    <scope>IDENTIFICATION</scope>
</reference>
<evidence type="ECO:0000256" key="8">
    <source>
        <dbReference type="ARBA" id="ARBA00064817"/>
    </source>
</evidence>
<evidence type="ECO:0000256" key="9">
    <source>
        <dbReference type="SAM" id="Coils"/>
    </source>
</evidence>
<feature type="domain" description="FF" evidence="12">
    <location>
        <begin position="557"/>
        <end position="611"/>
    </location>
</feature>
<dbReference type="Pfam" id="PF00397">
    <property type="entry name" value="WW"/>
    <property type="match status" value="2"/>
</dbReference>
<protein>
    <recommendedName>
        <fullName evidence="15">Pre-mRNA-processing protein 40A</fullName>
    </recommendedName>
</protein>
<evidence type="ECO:0000256" key="7">
    <source>
        <dbReference type="ARBA" id="ARBA00061317"/>
    </source>
</evidence>
<feature type="domain" description="FF" evidence="12">
    <location>
        <begin position="450"/>
        <end position="504"/>
    </location>
</feature>
<feature type="compositionally biased region" description="Basic and acidic residues" evidence="10">
    <location>
        <begin position="867"/>
        <end position="877"/>
    </location>
</feature>
<organism evidence="13 14">
    <name type="scientific">Chenopodium quinoa</name>
    <name type="common">Quinoa</name>
    <dbReference type="NCBI Taxonomy" id="63459"/>
    <lineage>
        <taxon>Eukaryota</taxon>
        <taxon>Viridiplantae</taxon>
        <taxon>Streptophyta</taxon>
        <taxon>Embryophyta</taxon>
        <taxon>Tracheophyta</taxon>
        <taxon>Spermatophyta</taxon>
        <taxon>Magnoliopsida</taxon>
        <taxon>eudicotyledons</taxon>
        <taxon>Gunneridae</taxon>
        <taxon>Pentapetalae</taxon>
        <taxon>Caryophyllales</taxon>
        <taxon>Chenopodiaceae</taxon>
        <taxon>Chenopodioideae</taxon>
        <taxon>Atripliceae</taxon>
        <taxon>Chenopodium</taxon>
    </lineage>
</organism>
<keyword evidence="3" id="KW-0677">Repeat</keyword>
<feature type="domain" description="WW" evidence="11">
    <location>
        <begin position="256"/>
        <end position="289"/>
    </location>
</feature>
<dbReference type="GO" id="GO:0070063">
    <property type="term" value="F:RNA polymerase binding"/>
    <property type="evidence" value="ECO:0007669"/>
    <property type="project" value="UniProtKB-ARBA"/>
</dbReference>
<evidence type="ECO:0000256" key="10">
    <source>
        <dbReference type="SAM" id="MobiDB-lite"/>
    </source>
</evidence>
<dbReference type="InterPro" id="IPR036517">
    <property type="entry name" value="FF_domain_sf"/>
</dbReference>
<feature type="coiled-coil region" evidence="9">
    <location>
        <begin position="739"/>
        <end position="770"/>
    </location>
</feature>
<dbReference type="Gramene" id="AUR62027023-RA">
    <property type="protein sequence ID" value="AUR62027023-RA:cds"/>
    <property type="gene ID" value="AUR62027023"/>
</dbReference>
<feature type="region of interest" description="Disordered" evidence="10">
    <location>
        <begin position="822"/>
        <end position="940"/>
    </location>
</feature>
<evidence type="ECO:0000256" key="2">
    <source>
        <dbReference type="ARBA" id="ARBA00022664"/>
    </source>
</evidence>
<feature type="coiled-coil region" evidence="9">
    <location>
        <begin position="528"/>
        <end position="565"/>
    </location>
</feature>